<sequence>MYTPVFVYLEISTQADGAQSPRVPVPIPEDPYEAIRQAYLVKTETPESPHTVASPTPLLDSTPPTRHAEDSVDTDTSGARPTSSDFTTPLSPDHPLTHASPTLVPILCRTARMDMRVLPAMLPSLSASIAKVAAMSDLTFRKRFRSSYESSPSSSLPDLPSRKHYWGMSDESEDAVDEGPTAEDEDPAAGDEGLAVGDEGPSMRVESLSLVGDAVVPEGQQRAALVVETVVGQGSGSVLKPERPERVSALRQPTLTTWIDLKDGIAYIDVPAYPPLAPPVQTPPSPEWSSGSLLVSPAPSIIHSPILSPMIPLIVPSPVASPATVETEGFFTELGARVEMQGGLIRDHKVRLGELSPALFERYNRDIGELFTRSGVVRDEIFSLRYQFRSLEHKQERVVVTFGAIWRPVLALESWAGQTDAHREALWHAISDTQMDNQELRLQIAKERCARLDLAEIVDSMGRVQEPRGDV</sequence>
<proteinExistence type="predicted"/>
<keyword evidence="3" id="KW-1185">Reference proteome</keyword>
<reference evidence="2" key="2">
    <citation type="submission" date="2022-01" db="EMBL/GenBank/DDBJ databases">
        <authorList>
            <person name="Yamashiro T."/>
            <person name="Shiraishi A."/>
            <person name="Satake H."/>
            <person name="Nakayama K."/>
        </authorList>
    </citation>
    <scope>NUCLEOTIDE SEQUENCE</scope>
</reference>
<evidence type="ECO:0000313" key="3">
    <source>
        <dbReference type="Proteomes" id="UP001151760"/>
    </source>
</evidence>
<dbReference type="Proteomes" id="UP001151760">
    <property type="component" value="Unassembled WGS sequence"/>
</dbReference>
<gene>
    <name evidence="2" type="ORF">Tco_0702755</name>
</gene>
<feature type="region of interest" description="Disordered" evidence="1">
    <location>
        <begin position="44"/>
        <end position="100"/>
    </location>
</feature>
<feature type="compositionally biased region" description="Low complexity" evidence="1">
    <location>
        <begin position="147"/>
        <end position="159"/>
    </location>
</feature>
<name>A0ABQ4XX40_9ASTR</name>
<protein>
    <submittedName>
        <fullName evidence="2">Uncharacterized protein</fullName>
    </submittedName>
</protein>
<feature type="region of interest" description="Disordered" evidence="1">
    <location>
        <begin position="146"/>
        <end position="200"/>
    </location>
</feature>
<reference evidence="2" key="1">
    <citation type="journal article" date="2022" name="Int. J. Mol. Sci.">
        <title>Draft Genome of Tanacetum Coccineum: Genomic Comparison of Closely Related Tanacetum-Family Plants.</title>
        <authorList>
            <person name="Yamashiro T."/>
            <person name="Shiraishi A."/>
            <person name="Nakayama K."/>
            <person name="Satake H."/>
        </authorList>
    </citation>
    <scope>NUCLEOTIDE SEQUENCE</scope>
</reference>
<comment type="caution">
    <text evidence="2">The sequence shown here is derived from an EMBL/GenBank/DDBJ whole genome shotgun (WGS) entry which is preliminary data.</text>
</comment>
<feature type="compositionally biased region" description="Acidic residues" evidence="1">
    <location>
        <begin position="170"/>
        <end position="189"/>
    </location>
</feature>
<accession>A0ABQ4XX40</accession>
<evidence type="ECO:0000256" key="1">
    <source>
        <dbReference type="SAM" id="MobiDB-lite"/>
    </source>
</evidence>
<dbReference type="EMBL" id="BQNB010009897">
    <property type="protein sequence ID" value="GJS69914.1"/>
    <property type="molecule type" value="Genomic_DNA"/>
</dbReference>
<evidence type="ECO:0000313" key="2">
    <source>
        <dbReference type="EMBL" id="GJS69914.1"/>
    </source>
</evidence>
<feature type="compositionally biased region" description="Polar residues" evidence="1">
    <location>
        <begin position="74"/>
        <end position="90"/>
    </location>
</feature>
<organism evidence="2 3">
    <name type="scientific">Tanacetum coccineum</name>
    <dbReference type="NCBI Taxonomy" id="301880"/>
    <lineage>
        <taxon>Eukaryota</taxon>
        <taxon>Viridiplantae</taxon>
        <taxon>Streptophyta</taxon>
        <taxon>Embryophyta</taxon>
        <taxon>Tracheophyta</taxon>
        <taxon>Spermatophyta</taxon>
        <taxon>Magnoliopsida</taxon>
        <taxon>eudicotyledons</taxon>
        <taxon>Gunneridae</taxon>
        <taxon>Pentapetalae</taxon>
        <taxon>asterids</taxon>
        <taxon>campanulids</taxon>
        <taxon>Asterales</taxon>
        <taxon>Asteraceae</taxon>
        <taxon>Asteroideae</taxon>
        <taxon>Anthemideae</taxon>
        <taxon>Anthemidinae</taxon>
        <taxon>Tanacetum</taxon>
    </lineage>
</organism>
<feature type="compositionally biased region" description="Low complexity" evidence="1">
    <location>
        <begin position="54"/>
        <end position="65"/>
    </location>
</feature>